<dbReference type="KEGG" id="nte:NEUTE1DRAFT89265"/>
<gene>
    <name evidence="3" type="ORF">NEUTE1DRAFT_89265</name>
</gene>
<evidence type="ECO:0000256" key="2">
    <source>
        <dbReference type="SAM" id="Phobius"/>
    </source>
</evidence>
<dbReference type="PANTHER" id="PTHR35394">
    <property type="entry name" value="DUF3176 DOMAIN-CONTAINING PROTEIN"/>
    <property type="match status" value="1"/>
</dbReference>
<evidence type="ECO:0000313" key="3">
    <source>
        <dbReference type="EMBL" id="EGO51662.1"/>
    </source>
</evidence>
<dbReference type="HOGENOM" id="CLU_015092_4_3_1"/>
<feature type="compositionally biased region" description="Basic and acidic residues" evidence="1">
    <location>
        <begin position="26"/>
        <end position="58"/>
    </location>
</feature>
<feature type="compositionally biased region" description="Basic and acidic residues" evidence="1">
    <location>
        <begin position="609"/>
        <end position="619"/>
    </location>
</feature>
<feature type="region of interest" description="Disordered" evidence="1">
    <location>
        <begin position="1"/>
        <end position="58"/>
    </location>
</feature>
<proteinExistence type="predicted"/>
<dbReference type="AlphaFoldDB" id="F8N2J0"/>
<feature type="transmembrane region" description="Helical" evidence="2">
    <location>
        <begin position="434"/>
        <end position="452"/>
    </location>
</feature>
<feature type="compositionally biased region" description="Polar residues" evidence="1">
    <location>
        <begin position="590"/>
        <end position="606"/>
    </location>
</feature>
<dbReference type="Proteomes" id="UP000008065">
    <property type="component" value="Unassembled WGS sequence"/>
</dbReference>
<keyword evidence="2" id="KW-0812">Transmembrane</keyword>
<dbReference type="VEuPathDB" id="FungiDB:NEUTE1DRAFT_89265"/>
<dbReference type="PANTHER" id="PTHR35394:SF5">
    <property type="entry name" value="DUF3176 DOMAIN-CONTAINING PROTEIN"/>
    <property type="match status" value="1"/>
</dbReference>
<keyword evidence="2" id="KW-1133">Transmembrane helix</keyword>
<dbReference type="EMBL" id="GL891382">
    <property type="protein sequence ID" value="EGO51662.1"/>
    <property type="molecule type" value="Genomic_DNA"/>
</dbReference>
<evidence type="ECO:0000256" key="1">
    <source>
        <dbReference type="SAM" id="MobiDB-lite"/>
    </source>
</evidence>
<protein>
    <submittedName>
        <fullName evidence="3">Uncharacterized protein</fullName>
    </submittedName>
</protein>
<name>F8N2J0_NEUT8</name>
<dbReference type="InterPro" id="IPR021514">
    <property type="entry name" value="DUF3176"/>
</dbReference>
<keyword evidence="4" id="KW-1185">Reference proteome</keyword>
<dbReference type="Pfam" id="PF11374">
    <property type="entry name" value="DUF3176"/>
    <property type="match status" value="1"/>
</dbReference>
<evidence type="ECO:0000313" key="4">
    <source>
        <dbReference type="Proteomes" id="UP000008065"/>
    </source>
</evidence>
<accession>F8N2J0</accession>
<dbReference type="GeneID" id="20831202"/>
<keyword evidence="2" id="KW-0472">Membrane</keyword>
<reference evidence="4" key="1">
    <citation type="journal article" date="2011" name="Genetics">
        <title>Massive changes in genome architecture accompany the transition to self-fertility in the filamentous fungus Neurospora tetrasperma.</title>
        <authorList>
            <person name="Ellison C.E."/>
            <person name="Stajich J.E."/>
            <person name="Jacobson D.J."/>
            <person name="Natvig D.O."/>
            <person name="Lapidus A."/>
            <person name="Foster B."/>
            <person name="Aerts A."/>
            <person name="Riley R."/>
            <person name="Lindquist E.A."/>
            <person name="Grigoriev I.V."/>
            <person name="Taylor J.W."/>
        </authorList>
    </citation>
    <scope>NUCLEOTIDE SEQUENCE [LARGE SCALE GENOMIC DNA]</scope>
    <source>
        <strain evidence="4">FGSC 2508 / P0657</strain>
    </source>
</reference>
<dbReference type="RefSeq" id="XP_009855304.1">
    <property type="nucleotide sequence ID" value="XM_009857002.1"/>
</dbReference>
<dbReference type="OrthoDB" id="5242705at2759"/>
<sequence length="619" mass="68929">MDPWAAGDGVSESGTRRHVPISSIREPSEHLSPRTSHRIDTQQPEERRDMTFASHPDKDEVHEAFTDIDLGPELEKQGVPHRPSQRALGLVILLRYYDNQLVPELGVGVQFDSVLIVMVTIFRLSLMGFVGSCLSQGAWLWVSEISQQRYSHDALLSDFSVFDGSSRGIRGSLRLLWRMKLKHLGCIGALIIILSHWFETFSQQMVLFEQRPRILNRGVDSGNTLDVPMDPAAEFNIFKVAPSNGTSHPITSTNRAYFSVFDMLSLVQSEDQGLSVTGTECALWFCVQSFKLLVYDGTHNETIVGNWSTTERAHVVGGNLHGAGYSFIGLPDYLNADNTTTYSVSNEAITALRSFMADITSGVVRADTNMLDYSSDWVEAMWNATNNLEAWMESFTRAMTAEFRINGRLSNGLGGTKVYAGSATQLAPFIRVQWWWMFYPGCMLLISFYYFVRTVVISARHGVSAWKGDALPMLFVRVDDNIHAHVGDGMDVPGGLMDRVGHIRIAMYRDEDGQWRFSVPATTSIFAYTPTRRRLAGKPTDPGYSCPTEKLPRRVDAAVNGSTSSFPIEEGARPIRLSQPSLRLPPAEQPTISTGRLQPGQTNPIRESQGLRDAHPELG</sequence>
<organism evidence="3 4">
    <name type="scientific">Neurospora tetrasperma (strain FGSC 2508 / ATCC MYA-4615 / P0657)</name>
    <dbReference type="NCBI Taxonomy" id="510951"/>
    <lineage>
        <taxon>Eukaryota</taxon>
        <taxon>Fungi</taxon>
        <taxon>Dikarya</taxon>
        <taxon>Ascomycota</taxon>
        <taxon>Pezizomycotina</taxon>
        <taxon>Sordariomycetes</taxon>
        <taxon>Sordariomycetidae</taxon>
        <taxon>Sordariales</taxon>
        <taxon>Sordariaceae</taxon>
        <taxon>Neurospora</taxon>
    </lineage>
</organism>
<feature type="region of interest" description="Disordered" evidence="1">
    <location>
        <begin position="561"/>
        <end position="619"/>
    </location>
</feature>